<reference evidence="2 3" key="1">
    <citation type="submission" date="2023-07" db="EMBL/GenBank/DDBJ databases">
        <title>Comparative genomics of wheat-associated soil bacteria to identify genetic determinants of phenazine resistance.</title>
        <authorList>
            <person name="Mouncey N."/>
        </authorList>
    </citation>
    <scope>NUCLEOTIDE SEQUENCE [LARGE SCALE GENOMIC DNA]</scope>
    <source>
        <strain evidence="2 3">W2I16</strain>
    </source>
</reference>
<protein>
    <submittedName>
        <fullName evidence="2">Uncharacterized protein</fullName>
    </submittedName>
</protein>
<accession>A0ABU0RQ01</accession>
<evidence type="ECO:0000313" key="2">
    <source>
        <dbReference type="EMBL" id="MDQ0934057.1"/>
    </source>
</evidence>
<sequence length="463" mass="47398">MDGSGGGQGEGWRVMGRRTMRGAVVAAVLCAVMGAGNGSGAVAAPDAYTYDFAEGARTVEGAASTTDAVGLEPGGAYRSALPVNGRLYFRLALDATSNAYVSATAVPRQGATVSSTDGVKVSVQDSDARSCSYDSTRFGPSRSPHPVAAWASRETDGETTACRSAGTYYVVVERIDSPGSSSDDWDLELTYVSEAGLVNKGSTVAPESPESWNSVSPDPLTGDAVRRAGGAGFATAAPVGTGVWRDDITPGQTLFYRVPVDWGQQLYAVAELGSSGAVSSSGGRYVSSALVMSLYNPARGYVDDKGLLYDGRQTSAALDPLPPVAYANRYGSGDRASGMRFAGSYYLVVHLGEHVTERFGPGPYGLTLRVQVTGTAQDAPAYLGQSVPPDTFAVTDRDREAAAGWAGVTGADESVTAGNGGGGGHGDAAAMRVVAVSGIGAGSALVLGLALWTVVARRRAGRA</sequence>
<keyword evidence="3" id="KW-1185">Reference proteome</keyword>
<dbReference type="RefSeq" id="WP_307627727.1">
    <property type="nucleotide sequence ID" value="NZ_JAUSZS010000004.1"/>
</dbReference>
<keyword evidence="1" id="KW-0472">Membrane</keyword>
<comment type="caution">
    <text evidence="2">The sequence shown here is derived from an EMBL/GenBank/DDBJ whole genome shotgun (WGS) entry which is preliminary data.</text>
</comment>
<dbReference type="Proteomes" id="UP001223072">
    <property type="component" value="Unassembled WGS sequence"/>
</dbReference>
<evidence type="ECO:0000256" key="1">
    <source>
        <dbReference type="SAM" id="Phobius"/>
    </source>
</evidence>
<evidence type="ECO:0000313" key="3">
    <source>
        <dbReference type="Proteomes" id="UP001223072"/>
    </source>
</evidence>
<keyword evidence="1" id="KW-0812">Transmembrane</keyword>
<name>A0ABU0RQ01_9ACTN</name>
<feature type="transmembrane region" description="Helical" evidence="1">
    <location>
        <begin position="433"/>
        <end position="455"/>
    </location>
</feature>
<proteinExistence type="predicted"/>
<organism evidence="2 3">
    <name type="scientific">Streptomyces turgidiscabies</name>
    <dbReference type="NCBI Taxonomy" id="85558"/>
    <lineage>
        <taxon>Bacteria</taxon>
        <taxon>Bacillati</taxon>
        <taxon>Actinomycetota</taxon>
        <taxon>Actinomycetes</taxon>
        <taxon>Kitasatosporales</taxon>
        <taxon>Streptomycetaceae</taxon>
        <taxon>Streptomyces</taxon>
    </lineage>
</organism>
<keyword evidence="1" id="KW-1133">Transmembrane helix</keyword>
<dbReference type="EMBL" id="JAUSZS010000004">
    <property type="protein sequence ID" value="MDQ0934057.1"/>
    <property type="molecule type" value="Genomic_DNA"/>
</dbReference>
<gene>
    <name evidence="2" type="ORF">QFZ49_003997</name>
</gene>